<protein>
    <recommendedName>
        <fullName evidence="2">TIR domain-containing protein</fullName>
    </recommendedName>
</protein>
<dbReference type="Proteomes" id="UP001501047">
    <property type="component" value="Unassembled WGS sequence"/>
</dbReference>
<evidence type="ECO:0000313" key="4">
    <source>
        <dbReference type="Proteomes" id="UP001501047"/>
    </source>
</evidence>
<organism evidence="3 4">
    <name type="scientific">Clostridium subterminale</name>
    <dbReference type="NCBI Taxonomy" id="1550"/>
    <lineage>
        <taxon>Bacteria</taxon>
        <taxon>Bacillati</taxon>
        <taxon>Bacillota</taxon>
        <taxon>Clostridia</taxon>
        <taxon>Eubacteriales</taxon>
        <taxon>Clostridiaceae</taxon>
        <taxon>Clostridium</taxon>
    </lineage>
</organism>
<reference evidence="3 4" key="1">
    <citation type="journal article" date="2019" name="Int. J. Syst. Evol. Microbiol.">
        <title>The Global Catalogue of Microorganisms (GCM) 10K type strain sequencing project: providing services to taxonomists for standard genome sequencing and annotation.</title>
        <authorList>
            <consortium name="The Broad Institute Genomics Platform"/>
            <consortium name="The Broad Institute Genome Sequencing Center for Infectious Disease"/>
            <person name="Wu L."/>
            <person name="Ma J."/>
        </authorList>
    </citation>
    <scope>NUCLEOTIDE SEQUENCE [LARGE SCALE GENOMIC DNA]</scope>
    <source>
        <strain evidence="3 4">JCM 1417</strain>
    </source>
</reference>
<dbReference type="SUPFAM" id="SSF52200">
    <property type="entry name" value="Toll/Interleukin receptor TIR domain"/>
    <property type="match status" value="1"/>
</dbReference>
<keyword evidence="1" id="KW-0175">Coiled coil</keyword>
<dbReference type="Gene3D" id="3.40.50.10140">
    <property type="entry name" value="Toll/interleukin-1 receptor homology (TIR) domain"/>
    <property type="match status" value="1"/>
</dbReference>
<keyword evidence="4" id="KW-1185">Reference proteome</keyword>
<dbReference type="EMBL" id="BAAACI010000007">
    <property type="protein sequence ID" value="GAA0777061.1"/>
    <property type="molecule type" value="Genomic_DNA"/>
</dbReference>
<sequence>MEKYTLLNYNVYIMKIIGVRSFKVNGKKRIEKTIEILDLISTYIDDENKVNEYFNAKAALYDLFFINRQVRDEYIDIIPTKELSEVNSFLHSFCSSPTLDSWEKDKIKTGILKIRDIIIDNYRKEIGNMKKIFISHSTKDVELIEIFLDFLETGMGINREEVYCTSVEGTINTGQKFIDNIEKNIKDAQIVVFIITPQYLKSKFCLAEMGAAWVLNQQIYPLIFNPLDFNVLEDTPLKGVQAKILNNEQNISSMYDELKKREIAKDKPVTLINRKSQNFLKELMKITARYVDYEEQNDCVEDFKLQNEELLNEIDSKDNEIKKLNNYISKLEKIKDKEEVLDLKKDELDDYNKFNYMVKEIEKQLNRLSEYVTTCIFISEFRKEIFTPNVTDSSSWKEIDECIIDGLLERDGNEIYLNSSNTSIGAIVEKLNRLSKFIEEIDEETFNIIIQEYDIENLDMIYRPFWTKVLRQKINI</sequence>
<comment type="caution">
    <text evidence="3">The sequence shown here is derived from an EMBL/GenBank/DDBJ whole genome shotgun (WGS) entry which is preliminary data.</text>
</comment>
<evidence type="ECO:0000259" key="2">
    <source>
        <dbReference type="PROSITE" id="PS50104"/>
    </source>
</evidence>
<dbReference type="Pfam" id="PF13676">
    <property type="entry name" value="TIR_2"/>
    <property type="match status" value="1"/>
</dbReference>
<evidence type="ECO:0000256" key="1">
    <source>
        <dbReference type="SAM" id="Coils"/>
    </source>
</evidence>
<dbReference type="PROSITE" id="PS50104">
    <property type="entry name" value="TIR"/>
    <property type="match status" value="1"/>
</dbReference>
<gene>
    <name evidence="3" type="ORF">GCM10008908_31530</name>
</gene>
<dbReference type="InterPro" id="IPR035897">
    <property type="entry name" value="Toll_tir_struct_dom_sf"/>
</dbReference>
<feature type="coiled-coil region" evidence="1">
    <location>
        <begin position="293"/>
        <end position="337"/>
    </location>
</feature>
<dbReference type="InterPro" id="IPR000157">
    <property type="entry name" value="TIR_dom"/>
</dbReference>
<evidence type="ECO:0000313" key="3">
    <source>
        <dbReference type="EMBL" id="GAA0777061.1"/>
    </source>
</evidence>
<accession>A0ABN1KVK5</accession>
<name>A0ABN1KVK5_CLOSU</name>
<feature type="domain" description="TIR" evidence="2">
    <location>
        <begin position="128"/>
        <end position="262"/>
    </location>
</feature>
<proteinExistence type="predicted"/>